<keyword evidence="4 9" id="KW-0812">Transmembrane</keyword>
<feature type="transmembrane region" description="Helical" evidence="9">
    <location>
        <begin position="844"/>
        <end position="869"/>
    </location>
</feature>
<accession>A0AAV9NB14</accession>
<dbReference type="SMART" id="SM00382">
    <property type="entry name" value="AAA"/>
    <property type="match status" value="2"/>
</dbReference>
<dbReference type="SUPFAM" id="SSF52540">
    <property type="entry name" value="P-loop containing nucleoside triphosphate hydrolases"/>
    <property type="match status" value="2"/>
</dbReference>
<dbReference type="PROSITE" id="PS50929">
    <property type="entry name" value="ABC_TM1F"/>
    <property type="match status" value="2"/>
</dbReference>
<dbReference type="InterPro" id="IPR027417">
    <property type="entry name" value="P-loop_NTPase"/>
</dbReference>
<dbReference type="PANTHER" id="PTHR43394">
    <property type="entry name" value="ATP-DEPENDENT PERMEASE MDL1, MITOCHONDRIAL"/>
    <property type="match status" value="1"/>
</dbReference>
<evidence type="ECO:0008006" key="14">
    <source>
        <dbReference type="Google" id="ProtNLM"/>
    </source>
</evidence>
<feature type="domain" description="ABC transporter" evidence="10">
    <location>
        <begin position="1127"/>
        <end position="1385"/>
    </location>
</feature>
<evidence type="ECO:0000256" key="6">
    <source>
        <dbReference type="ARBA" id="ARBA00022840"/>
    </source>
</evidence>
<dbReference type="Pfam" id="PF00664">
    <property type="entry name" value="ABC_membrane"/>
    <property type="match status" value="2"/>
</dbReference>
<dbReference type="PROSITE" id="PS50893">
    <property type="entry name" value="ABC_TRANSPORTER_2"/>
    <property type="match status" value="2"/>
</dbReference>
<keyword evidence="8 9" id="KW-0472">Membrane</keyword>
<evidence type="ECO:0000256" key="2">
    <source>
        <dbReference type="ARBA" id="ARBA00022448"/>
    </source>
</evidence>
<evidence type="ECO:0000256" key="8">
    <source>
        <dbReference type="ARBA" id="ARBA00023136"/>
    </source>
</evidence>
<dbReference type="Pfam" id="PF00005">
    <property type="entry name" value="ABC_tran"/>
    <property type="match status" value="2"/>
</dbReference>
<feature type="domain" description="ABC transmembrane type-1" evidence="11">
    <location>
        <begin position="40"/>
        <end position="332"/>
    </location>
</feature>
<dbReference type="InterPro" id="IPR039421">
    <property type="entry name" value="Type_1_exporter"/>
</dbReference>
<dbReference type="FunFam" id="3.40.50.300:FF:000604">
    <property type="entry name" value="ABC transporter B family member 28"/>
    <property type="match status" value="1"/>
</dbReference>
<feature type="transmembrane region" description="Helical" evidence="9">
    <location>
        <begin position="802"/>
        <end position="824"/>
    </location>
</feature>
<feature type="transmembrane region" description="Helical" evidence="9">
    <location>
        <begin position="36"/>
        <end position="64"/>
    </location>
</feature>
<evidence type="ECO:0000256" key="9">
    <source>
        <dbReference type="SAM" id="Phobius"/>
    </source>
</evidence>
<dbReference type="PANTHER" id="PTHR43394:SF15">
    <property type="entry name" value="ALPHA-FACTOR-TRANSPORTING ATPASE"/>
    <property type="match status" value="1"/>
</dbReference>
<dbReference type="GO" id="GO:0090374">
    <property type="term" value="P:oligopeptide export from mitochondrion"/>
    <property type="evidence" value="ECO:0007669"/>
    <property type="project" value="TreeGrafter"/>
</dbReference>
<evidence type="ECO:0000256" key="5">
    <source>
        <dbReference type="ARBA" id="ARBA00022741"/>
    </source>
</evidence>
<dbReference type="CDD" id="cd18577">
    <property type="entry name" value="ABC_6TM_Pgp_ABCB1_D1_like"/>
    <property type="match status" value="1"/>
</dbReference>
<dbReference type="FunFam" id="3.40.50.300:FF:000854">
    <property type="entry name" value="Multidrug ABC transporter ATP-binding protein"/>
    <property type="match status" value="1"/>
</dbReference>
<dbReference type="RefSeq" id="XP_064705502.1">
    <property type="nucleotide sequence ID" value="XM_064847149.1"/>
</dbReference>
<comment type="subcellular location">
    <subcellularLocation>
        <location evidence="1">Cell membrane</location>
        <topology evidence="1">Multi-pass membrane protein</topology>
    </subcellularLocation>
</comment>
<evidence type="ECO:0000313" key="13">
    <source>
        <dbReference type="Proteomes" id="UP001358417"/>
    </source>
</evidence>
<evidence type="ECO:0000259" key="11">
    <source>
        <dbReference type="PROSITE" id="PS50929"/>
    </source>
</evidence>
<keyword evidence="5" id="KW-0547">Nucleotide-binding</keyword>
<dbReference type="SUPFAM" id="SSF90123">
    <property type="entry name" value="ABC transporter transmembrane region"/>
    <property type="match status" value="2"/>
</dbReference>
<keyword evidence="13" id="KW-1185">Reference proteome</keyword>
<dbReference type="GO" id="GO:0005743">
    <property type="term" value="C:mitochondrial inner membrane"/>
    <property type="evidence" value="ECO:0007669"/>
    <property type="project" value="TreeGrafter"/>
</dbReference>
<keyword evidence="2" id="KW-0813">Transport</keyword>
<sequence>MSSIDPPHPPSDVASSQGHETKGWRFLFAFTRKAHLLVLLAAILLSLAAGLLLPATIIFLGAVFNSFSEYASGNIEVTTFTEEMRSSTYAFLILGAATILLRGGFFTCWLQFGELQAKCVREDLFRTLLEKDQEWYDLQPTGVETLLSRTQTQIRDLRTATSQPLGFSIAYIAQALAALALALFTNWRLSLVIVASLPIMAVGVALTSCRMLEYTERHNHSLTHAVRLANYSISNIVILKCFNTQYQEEERYGNIVRTAAVDYLKLAFSNALQAGFTRSIGSAMFVQGFWYGGSQVHAGQTTTGKVIITFWGCVIAAKSFETILPQGILLQKGRAAALVLKGIIGDISEDQIGLSSGRGLIPPFCGGKIEFRGVSFGYPSNAEHLILRDFSLYFPEGQTTYLVGNSGCGKSTIGSLLLRFYAPNSRGKILLDGMDVHDLDKAWLRNNITLVQQQSHLFSGTIHTNVALGQSDPSLVTEDEVQRCLELAALEATVAAFPDGPRTMVGTGGSALSGGQKQRIALARAYLRDTPVLLLDEVTSALDYSTRTRVMETIRSWRRGRTTIIITHDLDQIRPEDLVYVLDAGVVVQQGLRKDIADLANRLTIVSKNQDSDQKPFQETRAIFSISSPSNNATRIQIAGNRVSRWKESLDHFGAPTITNMAPLDSPTNVRRQTLKNSIALGVQGALVNLKRQSIARAKFLYAPIPSHPALPLTDKSHTPPGELLASLRRTDGFLGQRNKMSDLHNKPLPIPLATIENPLEPTYIMRIRKSKNTQEPKPPLSLFVILKSVFPGSALKIRVRLAIALVATICHAAMGPIFSYILAQVVNTFFLQSGYKEKLLQHSLQMLGIACIDGLCCFAMTYLMEFVAQSWVDGLRSKAMCRILRQPKAWFDEETHKPSTIVAALDQNAEEVKDIVSKFAAQIVIVAVMVLVAMTWAFVTCWKITLVSLAGTPVVYGLAKTFDLVSAHWENSTNMKSDNIGVVFVDAFMDIKTVRALTLESYFHQKLSSATHDALSTGRRRAFFSGIFYGLSESAVHFLTALIFWYGAKLAKEQDWAISSILTSFSLILFAATYASATMTYIPQINSAQDTATRLLGLAQMLVVSHEDKGTFILDATDPSTLTGPIHFINQTFRYPTRPDTSALFRLNLTIPSGRYTAIVGGSGSGKSTITALILGLYPPSPDMVAQSPSFPFGDPPSLTLSGRDIRSLHLKILRSMISIVPQTPVLIPGTVRENIAYGLQADVNSISASRIEAAAHMAGIHEFIQSLPQGYASVVGEGGIGMSGGQAQRVVVARALIRNPRILILDEPTSALDDDSARVIKNSIVRLMQEKGSRLTVILVTHSKAMMSFADHVIVMKEGAVAEQGSYAELLARPGELSEMLHNRPDW</sequence>
<dbReference type="InterPro" id="IPR003593">
    <property type="entry name" value="AAA+_ATPase"/>
</dbReference>
<keyword evidence="7 9" id="KW-1133">Transmembrane helix</keyword>
<dbReference type="InterPro" id="IPR017871">
    <property type="entry name" value="ABC_transporter-like_CS"/>
</dbReference>
<evidence type="ECO:0000256" key="7">
    <source>
        <dbReference type="ARBA" id="ARBA00022989"/>
    </source>
</evidence>
<keyword evidence="3" id="KW-1003">Cell membrane</keyword>
<feature type="transmembrane region" description="Helical" evidence="9">
    <location>
        <begin position="165"/>
        <end position="184"/>
    </location>
</feature>
<dbReference type="Proteomes" id="UP001358417">
    <property type="component" value="Unassembled WGS sequence"/>
</dbReference>
<dbReference type="GO" id="GO:0005886">
    <property type="term" value="C:plasma membrane"/>
    <property type="evidence" value="ECO:0007669"/>
    <property type="project" value="UniProtKB-SubCell"/>
</dbReference>
<dbReference type="CDD" id="cd18578">
    <property type="entry name" value="ABC_6TM_Pgp_ABCB1_D2_like"/>
    <property type="match status" value="1"/>
</dbReference>
<name>A0AAV9NB14_9EURO</name>
<dbReference type="EMBL" id="JAVRRD010000016">
    <property type="protein sequence ID" value="KAK5051002.1"/>
    <property type="molecule type" value="Genomic_DNA"/>
</dbReference>
<dbReference type="GO" id="GO:0015421">
    <property type="term" value="F:ABC-type oligopeptide transporter activity"/>
    <property type="evidence" value="ECO:0007669"/>
    <property type="project" value="TreeGrafter"/>
</dbReference>
<dbReference type="GO" id="GO:0005524">
    <property type="term" value="F:ATP binding"/>
    <property type="evidence" value="ECO:0007669"/>
    <property type="project" value="UniProtKB-KW"/>
</dbReference>
<gene>
    <name evidence="12" type="ORF">LTR84_003561</name>
</gene>
<evidence type="ECO:0000256" key="4">
    <source>
        <dbReference type="ARBA" id="ARBA00022692"/>
    </source>
</evidence>
<reference evidence="12 13" key="1">
    <citation type="submission" date="2023-08" db="EMBL/GenBank/DDBJ databases">
        <title>Black Yeasts Isolated from many extreme environments.</title>
        <authorList>
            <person name="Coleine C."/>
            <person name="Stajich J.E."/>
            <person name="Selbmann L."/>
        </authorList>
    </citation>
    <scope>NUCLEOTIDE SEQUENCE [LARGE SCALE GENOMIC DNA]</scope>
    <source>
        <strain evidence="12 13">CCFEE 5792</strain>
    </source>
</reference>
<dbReference type="PROSITE" id="PS00211">
    <property type="entry name" value="ABC_TRANSPORTER_1"/>
    <property type="match status" value="2"/>
</dbReference>
<feature type="transmembrane region" description="Helical" evidence="9">
    <location>
        <begin position="920"/>
        <end position="940"/>
    </location>
</feature>
<feature type="transmembrane region" description="Helical" evidence="9">
    <location>
        <begin position="89"/>
        <end position="112"/>
    </location>
</feature>
<dbReference type="Gene3D" id="1.20.1560.10">
    <property type="entry name" value="ABC transporter type 1, transmembrane domain"/>
    <property type="match status" value="2"/>
</dbReference>
<organism evidence="12 13">
    <name type="scientific">Exophiala bonariae</name>
    <dbReference type="NCBI Taxonomy" id="1690606"/>
    <lineage>
        <taxon>Eukaryota</taxon>
        <taxon>Fungi</taxon>
        <taxon>Dikarya</taxon>
        <taxon>Ascomycota</taxon>
        <taxon>Pezizomycotina</taxon>
        <taxon>Eurotiomycetes</taxon>
        <taxon>Chaetothyriomycetidae</taxon>
        <taxon>Chaetothyriales</taxon>
        <taxon>Herpotrichiellaceae</taxon>
        <taxon>Exophiala</taxon>
    </lineage>
</organism>
<dbReference type="GO" id="GO:0016887">
    <property type="term" value="F:ATP hydrolysis activity"/>
    <property type="evidence" value="ECO:0007669"/>
    <property type="project" value="InterPro"/>
</dbReference>
<feature type="domain" description="ABC transporter" evidence="10">
    <location>
        <begin position="369"/>
        <end position="609"/>
    </location>
</feature>
<dbReference type="InterPro" id="IPR011527">
    <property type="entry name" value="ABC1_TM_dom"/>
</dbReference>
<feature type="transmembrane region" description="Helical" evidence="9">
    <location>
        <begin position="1023"/>
        <end position="1045"/>
    </location>
</feature>
<dbReference type="InterPro" id="IPR036640">
    <property type="entry name" value="ABC1_TM_sf"/>
</dbReference>
<evidence type="ECO:0000256" key="3">
    <source>
        <dbReference type="ARBA" id="ARBA00022475"/>
    </source>
</evidence>
<evidence type="ECO:0000259" key="10">
    <source>
        <dbReference type="PROSITE" id="PS50893"/>
    </source>
</evidence>
<comment type="caution">
    <text evidence="12">The sequence shown here is derived from an EMBL/GenBank/DDBJ whole genome shotgun (WGS) entry which is preliminary data.</text>
</comment>
<keyword evidence="6" id="KW-0067">ATP-binding</keyword>
<feature type="domain" description="ABC transmembrane type-1" evidence="11">
    <location>
        <begin position="803"/>
        <end position="1088"/>
    </location>
</feature>
<protein>
    <recommendedName>
        <fullName evidence="14">ABC a-pheromone efflux pump AtrD</fullName>
    </recommendedName>
</protein>
<feature type="transmembrane region" description="Helical" evidence="9">
    <location>
        <begin position="1057"/>
        <end position="1078"/>
    </location>
</feature>
<evidence type="ECO:0000313" key="12">
    <source>
        <dbReference type="EMBL" id="KAK5051002.1"/>
    </source>
</evidence>
<dbReference type="InterPro" id="IPR003439">
    <property type="entry name" value="ABC_transporter-like_ATP-bd"/>
</dbReference>
<dbReference type="Gene3D" id="3.40.50.300">
    <property type="entry name" value="P-loop containing nucleotide triphosphate hydrolases"/>
    <property type="match status" value="2"/>
</dbReference>
<evidence type="ECO:0000256" key="1">
    <source>
        <dbReference type="ARBA" id="ARBA00004651"/>
    </source>
</evidence>
<dbReference type="GeneID" id="89971748"/>
<proteinExistence type="predicted"/>